<feature type="region of interest" description="Disordered" evidence="7">
    <location>
        <begin position="168"/>
        <end position="187"/>
    </location>
</feature>
<gene>
    <name evidence="9" type="ORF">RDB_LOCUS41260</name>
</gene>
<evidence type="ECO:0000256" key="5">
    <source>
        <dbReference type="ARBA" id="ARBA00022989"/>
    </source>
</evidence>
<dbReference type="AlphaFoldDB" id="A0A8H2WV79"/>
<dbReference type="EMBL" id="CAJMWT010001532">
    <property type="protein sequence ID" value="CAE6407509.1"/>
    <property type="molecule type" value="Genomic_DNA"/>
</dbReference>
<evidence type="ECO:0000256" key="4">
    <source>
        <dbReference type="ARBA" id="ARBA00022692"/>
    </source>
</evidence>
<dbReference type="GO" id="GO:0016020">
    <property type="term" value="C:membrane"/>
    <property type="evidence" value="ECO:0007669"/>
    <property type="project" value="TreeGrafter"/>
</dbReference>
<reference evidence="9" key="1">
    <citation type="submission" date="2021-01" db="EMBL/GenBank/DDBJ databases">
        <authorList>
            <person name="Kaushik A."/>
        </authorList>
    </citation>
    <scope>NUCLEOTIDE SEQUENCE</scope>
    <source>
        <strain evidence="9">AG2-2IIIB</strain>
    </source>
</reference>
<evidence type="ECO:0000256" key="6">
    <source>
        <dbReference type="ARBA" id="ARBA00023136"/>
    </source>
</evidence>
<dbReference type="InterPro" id="IPR051788">
    <property type="entry name" value="MFS_Transporter"/>
</dbReference>
<dbReference type="SUPFAM" id="SSF103473">
    <property type="entry name" value="MFS general substrate transporter"/>
    <property type="match status" value="1"/>
</dbReference>
<dbReference type="Proteomes" id="UP000663843">
    <property type="component" value="Unassembled WGS sequence"/>
</dbReference>
<keyword evidence="5 8" id="KW-1133">Transmembrane helix</keyword>
<organism evidence="9 10">
    <name type="scientific">Rhizoctonia solani</name>
    <dbReference type="NCBI Taxonomy" id="456999"/>
    <lineage>
        <taxon>Eukaryota</taxon>
        <taxon>Fungi</taxon>
        <taxon>Dikarya</taxon>
        <taxon>Basidiomycota</taxon>
        <taxon>Agaricomycotina</taxon>
        <taxon>Agaricomycetes</taxon>
        <taxon>Cantharellales</taxon>
        <taxon>Ceratobasidiaceae</taxon>
        <taxon>Rhizoctonia</taxon>
    </lineage>
</organism>
<evidence type="ECO:0000256" key="3">
    <source>
        <dbReference type="ARBA" id="ARBA00022448"/>
    </source>
</evidence>
<dbReference type="GO" id="GO:0012505">
    <property type="term" value="C:endomembrane system"/>
    <property type="evidence" value="ECO:0007669"/>
    <property type="project" value="UniProtKB-SubCell"/>
</dbReference>
<keyword evidence="4 8" id="KW-0812">Transmembrane</keyword>
<evidence type="ECO:0000256" key="1">
    <source>
        <dbReference type="ARBA" id="ARBA00004127"/>
    </source>
</evidence>
<proteinExistence type="inferred from homology"/>
<evidence type="ECO:0000256" key="2">
    <source>
        <dbReference type="ARBA" id="ARBA00008335"/>
    </source>
</evidence>
<accession>A0A8H2WV79</accession>
<comment type="caution">
    <text evidence="9">The sequence shown here is derived from an EMBL/GenBank/DDBJ whole genome shotgun (WGS) entry which is preliminary data.</text>
</comment>
<evidence type="ECO:0000313" key="9">
    <source>
        <dbReference type="EMBL" id="CAE6407509.1"/>
    </source>
</evidence>
<evidence type="ECO:0000313" key="10">
    <source>
        <dbReference type="Proteomes" id="UP000663843"/>
    </source>
</evidence>
<feature type="region of interest" description="Disordered" evidence="7">
    <location>
        <begin position="255"/>
        <end position="279"/>
    </location>
</feature>
<feature type="transmembrane region" description="Helical" evidence="8">
    <location>
        <begin position="534"/>
        <end position="558"/>
    </location>
</feature>
<evidence type="ECO:0000256" key="7">
    <source>
        <dbReference type="SAM" id="MobiDB-lite"/>
    </source>
</evidence>
<keyword evidence="3" id="KW-0813">Transport</keyword>
<feature type="transmembrane region" description="Helical" evidence="8">
    <location>
        <begin position="350"/>
        <end position="372"/>
    </location>
</feature>
<dbReference type="PANTHER" id="PTHR23514:SF3">
    <property type="entry name" value="BYPASS OF STOP CODON PROTEIN 6"/>
    <property type="match status" value="1"/>
</dbReference>
<feature type="compositionally biased region" description="Polar residues" evidence="7">
    <location>
        <begin position="255"/>
        <end position="268"/>
    </location>
</feature>
<keyword evidence="6 8" id="KW-0472">Membrane</keyword>
<dbReference type="InterPro" id="IPR036259">
    <property type="entry name" value="MFS_trans_sf"/>
</dbReference>
<dbReference type="PANTHER" id="PTHR23514">
    <property type="entry name" value="BYPASS OF STOP CODON PROTEIN 6"/>
    <property type="match status" value="1"/>
</dbReference>
<protein>
    <recommendedName>
        <fullName evidence="11">Major facilitator superfamily (MFS) profile domain-containing protein</fullName>
    </recommendedName>
</protein>
<dbReference type="Gene3D" id="1.20.1250.20">
    <property type="entry name" value="MFS general substrate transporter like domains"/>
    <property type="match status" value="1"/>
</dbReference>
<comment type="subcellular location">
    <subcellularLocation>
        <location evidence="1">Endomembrane system</location>
        <topology evidence="1">Multi-pass membrane protein</topology>
    </subcellularLocation>
</comment>
<dbReference type="GO" id="GO:0022857">
    <property type="term" value="F:transmembrane transporter activity"/>
    <property type="evidence" value="ECO:0007669"/>
    <property type="project" value="InterPro"/>
</dbReference>
<evidence type="ECO:0008006" key="11">
    <source>
        <dbReference type="Google" id="ProtNLM"/>
    </source>
</evidence>
<comment type="similarity">
    <text evidence="2">Belongs to the major facilitator superfamily.</text>
</comment>
<feature type="transmembrane region" description="Helical" evidence="8">
    <location>
        <begin position="468"/>
        <end position="489"/>
    </location>
</feature>
<dbReference type="InterPro" id="IPR011701">
    <property type="entry name" value="MFS"/>
</dbReference>
<name>A0A8H2WV79_9AGAM</name>
<dbReference type="Pfam" id="PF07690">
    <property type="entry name" value="MFS_1"/>
    <property type="match status" value="1"/>
</dbReference>
<feature type="region of interest" description="Disordered" evidence="7">
    <location>
        <begin position="500"/>
        <end position="520"/>
    </location>
</feature>
<feature type="compositionally biased region" description="Low complexity" evidence="7">
    <location>
        <begin position="508"/>
        <end position="520"/>
    </location>
</feature>
<feature type="transmembrane region" description="Helical" evidence="8">
    <location>
        <begin position="441"/>
        <end position="462"/>
    </location>
</feature>
<sequence>MERAYALIFQLFLFLSRPQPNSSPEHYLQHAHSQNFETIPSFDGDDLHLARLCAIHIVKTIVWELDSIPESDPQRIKYPNVFEDAKGLSMLCEQFLKDQDSVPETWTVFWAEAQQALVALGMDLGDAGYAIQAPPDPIETPDADPEAPGLTRAEGFKGVDLTGKAGAPVRGAPNILETAQPGDDVPDRIEMGFEANGKEKPDETRYWEKNSKSRGLFYWRRFLAIILTLKCPSDMESSTLTLPVNALSALPNANRISLSKPPENNSGRATAPSRRHSDDQEAIEMDTLGEKPLESASASLHQEVPAWTMSTKNEWIAIMACCSCLFMAGWNDATTGPLLPTIQAHYRVNFTVVSMLFVSGCVGFISAAVVNIHLTDRLGFGKVIFLGAMLQVFAYSVLTPALPFPAMCVAYAINGFGMALQDAQSSGFVAELPNNASAKMGLLHAFYGAGAFISPLVATQFAQLPRWSFHYLSSLGVAVVNATALLVVFRFRRQHEVMGLPDPDLSHPHNSSHGDSSNGSNKYKQIFGSRAVQLMAFFIWVYVGVEVTIGGWIVTFVIEERGGGPSAGYISSGFFAAKSLSRCIRPFI</sequence>
<evidence type="ECO:0000256" key="8">
    <source>
        <dbReference type="SAM" id="Phobius"/>
    </source>
</evidence>